<dbReference type="InterPro" id="IPR023395">
    <property type="entry name" value="MCP_dom_sf"/>
</dbReference>
<dbReference type="Proteomes" id="UP000218209">
    <property type="component" value="Unassembled WGS sequence"/>
</dbReference>
<evidence type="ECO:0000256" key="6">
    <source>
        <dbReference type="ARBA" id="ARBA00022989"/>
    </source>
</evidence>
<feature type="compositionally biased region" description="Pro residues" evidence="9">
    <location>
        <begin position="496"/>
        <end position="511"/>
    </location>
</feature>
<keyword evidence="4 8" id="KW-0812">Transmembrane</keyword>
<comment type="similarity">
    <text evidence="2">Belongs to the mitochondrial carrier (TC 2.A.29) family.</text>
</comment>
<feature type="region of interest" description="Disordered" evidence="9">
    <location>
        <begin position="493"/>
        <end position="575"/>
    </location>
</feature>
<dbReference type="AlphaFoldDB" id="A0A1X6PAQ8"/>
<keyword evidence="12" id="KW-1185">Reference proteome</keyword>
<gene>
    <name evidence="11" type="ORF">BU14_0127s0025</name>
</gene>
<organism evidence="11 12">
    <name type="scientific">Porphyra umbilicalis</name>
    <name type="common">Purple laver</name>
    <name type="synonym">Red alga</name>
    <dbReference type="NCBI Taxonomy" id="2786"/>
    <lineage>
        <taxon>Eukaryota</taxon>
        <taxon>Rhodophyta</taxon>
        <taxon>Bangiophyceae</taxon>
        <taxon>Bangiales</taxon>
        <taxon>Bangiaceae</taxon>
        <taxon>Porphyra</taxon>
    </lineage>
</organism>
<feature type="chain" id="PRO_5012869139" evidence="10">
    <location>
        <begin position="28"/>
        <end position="894"/>
    </location>
</feature>
<evidence type="ECO:0000256" key="4">
    <source>
        <dbReference type="ARBA" id="ARBA00022692"/>
    </source>
</evidence>
<dbReference type="GO" id="GO:0016020">
    <property type="term" value="C:membrane"/>
    <property type="evidence" value="ECO:0007669"/>
    <property type="project" value="UniProtKB-SubCell"/>
</dbReference>
<sequence>MAPTSTAVAAAAAAAVATVAAMATAVASPPPPPPPPHTHPRRPPGTAGAACGGSPTDCGALRCAQVFPPSGRPFPGVCVTEVAAGGACGTAGTECVFGLVCADGADDRVCGVGRQCPSGAGTCRPPAAGDACDEARGVGCSTDDSLVCAAADAPTVDAKVWACTPVIAPGGSCVAGAADGCGTFSRSLQRVCVGGVCRDAWTPVAGAKGDDCGGSVNCTGGTRCVAVGGAPNDGRCAAVATTAGVACNDAASETCDADAGLLCNERDWQCRVPRALGEPCARAVDNCDAFAARCVGGVCALSADRGVGDPCGPTDGGCTAGLACTGGTCVAAVGLGGACADGAQCVGSAAGPWTCATGPGAAGRTCRADGRLGDDCTGAGVLCGGASGAPLTCTPGGVCEVPAGTPLARRPCASDADCGGGEGGGGAWACRVDPFGDPEGAPVCLRPRGRGDACEADGDVCVGDGLLCLATSATSGNVCQTLSHGSLSALAVAHPSPAPLPPPRPSPPPVPDHPRDGPVCKATRGCPPSAPPPPPRRRPRRAAASPPPRVAAPLPPPAATPSAPTSAPPPRSRRRPALLTPFFARPTALLPRGWSAAPPSTAAATTAGAGAASAARGAAAVVAAAGRRRRHPPATPGQALAVHLLSGGLSAGLVRAALLPLDTAKTRLQAAARAGAVRGAGAAAAAAGSGGAAGGLRGAAAAGAGAGGAVLSAAAAGAPGRAAAASPLSRLAQSAATARGTALGGAGVRGLYRGLAPALAGVVPAAALYMGVYQTTKAALLPRFGAAWAPAAVALAAAIGDTAASLVRAPCELVKQRLQVGVYGGVGGAWTALRGKGLAAVYVGLPAQLARDIPFAASEFLVYEALQAREKRRADAGNAGGGGSGSAGGSAWGR</sequence>
<keyword evidence="6" id="KW-1133">Transmembrane helix</keyword>
<feature type="repeat" description="Solcar" evidence="8">
    <location>
        <begin position="638"/>
        <end position="779"/>
    </location>
</feature>
<feature type="compositionally biased region" description="Pro residues" evidence="9">
    <location>
        <begin position="545"/>
        <end position="559"/>
    </location>
</feature>
<evidence type="ECO:0000256" key="9">
    <source>
        <dbReference type="SAM" id="MobiDB-lite"/>
    </source>
</evidence>
<evidence type="ECO:0000256" key="2">
    <source>
        <dbReference type="ARBA" id="ARBA00006375"/>
    </source>
</evidence>
<reference evidence="11 12" key="1">
    <citation type="submission" date="2017-03" db="EMBL/GenBank/DDBJ databases">
        <title>WGS assembly of Porphyra umbilicalis.</title>
        <authorList>
            <person name="Brawley S.H."/>
            <person name="Blouin N.A."/>
            <person name="Ficko-Blean E."/>
            <person name="Wheeler G.L."/>
            <person name="Lohr M."/>
            <person name="Goodson H.V."/>
            <person name="Jenkins J.W."/>
            <person name="Blaby-Haas C.E."/>
            <person name="Helliwell K.E."/>
            <person name="Chan C."/>
            <person name="Marriage T."/>
            <person name="Bhattacharya D."/>
            <person name="Klein A.S."/>
            <person name="Badis Y."/>
            <person name="Brodie J."/>
            <person name="Cao Y."/>
            <person name="Collen J."/>
            <person name="Dittami S.M."/>
            <person name="Gachon C.M."/>
            <person name="Green B.R."/>
            <person name="Karpowicz S."/>
            <person name="Kim J.W."/>
            <person name="Kudahl U."/>
            <person name="Lin S."/>
            <person name="Michel G."/>
            <person name="Mittag M."/>
            <person name="Olson B.J."/>
            <person name="Pangilinan J."/>
            <person name="Peng Y."/>
            <person name="Qiu H."/>
            <person name="Shu S."/>
            <person name="Singer J.T."/>
            <person name="Smith A.G."/>
            <person name="Sprecher B.N."/>
            <person name="Wagner V."/>
            <person name="Wang W."/>
            <person name="Wang Z.-Y."/>
            <person name="Yan J."/>
            <person name="Yarish C."/>
            <person name="Zoeuner-Riek S."/>
            <person name="Zhuang Y."/>
            <person name="Zou Y."/>
            <person name="Lindquist E.A."/>
            <person name="Grimwood J."/>
            <person name="Barry K."/>
            <person name="Rokhsar D.S."/>
            <person name="Schmutz J."/>
            <person name="Stiller J.W."/>
            <person name="Grossman A.R."/>
            <person name="Prochnik S.E."/>
        </authorList>
    </citation>
    <scope>NUCLEOTIDE SEQUENCE [LARGE SCALE GENOMIC DNA]</scope>
    <source>
        <strain evidence="11">4086291</strain>
    </source>
</reference>
<dbReference type="Pfam" id="PF00153">
    <property type="entry name" value="Mito_carr"/>
    <property type="match status" value="2"/>
</dbReference>
<evidence type="ECO:0000256" key="7">
    <source>
        <dbReference type="ARBA" id="ARBA00023136"/>
    </source>
</evidence>
<evidence type="ECO:0000256" key="8">
    <source>
        <dbReference type="PROSITE-ProRule" id="PRU00282"/>
    </source>
</evidence>
<dbReference type="SUPFAM" id="SSF103506">
    <property type="entry name" value="Mitochondrial carrier"/>
    <property type="match status" value="1"/>
</dbReference>
<keyword evidence="5" id="KW-0677">Repeat</keyword>
<feature type="compositionally biased region" description="Pro residues" evidence="9">
    <location>
        <begin position="28"/>
        <end position="37"/>
    </location>
</feature>
<evidence type="ECO:0000313" key="11">
    <source>
        <dbReference type="EMBL" id="OSX77927.1"/>
    </source>
</evidence>
<dbReference type="InterPro" id="IPR018108">
    <property type="entry name" value="MCP_transmembrane"/>
</dbReference>
<dbReference type="PANTHER" id="PTHR45667">
    <property type="entry name" value="S-ADENOSYLMETHIONINE MITOCHONDRIAL CARRIER PROTEIN"/>
    <property type="match status" value="1"/>
</dbReference>
<dbReference type="Gene3D" id="1.50.40.10">
    <property type="entry name" value="Mitochondrial carrier domain"/>
    <property type="match status" value="1"/>
</dbReference>
<dbReference type="PROSITE" id="PS50920">
    <property type="entry name" value="SOLCAR"/>
    <property type="match status" value="2"/>
</dbReference>
<evidence type="ECO:0000256" key="5">
    <source>
        <dbReference type="ARBA" id="ARBA00022737"/>
    </source>
</evidence>
<evidence type="ECO:0000256" key="3">
    <source>
        <dbReference type="ARBA" id="ARBA00022448"/>
    </source>
</evidence>
<feature type="region of interest" description="Disordered" evidence="9">
    <location>
        <begin position="24"/>
        <end position="51"/>
    </location>
</feature>
<feature type="region of interest" description="Disordered" evidence="9">
    <location>
        <begin position="874"/>
        <end position="894"/>
    </location>
</feature>
<feature type="compositionally biased region" description="Gly residues" evidence="9">
    <location>
        <begin position="878"/>
        <end position="894"/>
    </location>
</feature>
<evidence type="ECO:0000256" key="1">
    <source>
        <dbReference type="ARBA" id="ARBA00004141"/>
    </source>
</evidence>
<feature type="signal peptide" evidence="10">
    <location>
        <begin position="1"/>
        <end position="27"/>
    </location>
</feature>
<protein>
    <submittedName>
        <fullName evidence="11">Uncharacterized protein</fullName>
    </submittedName>
</protein>
<feature type="repeat" description="Solcar" evidence="8">
    <location>
        <begin position="788"/>
        <end position="869"/>
    </location>
</feature>
<keyword evidence="7 8" id="KW-0472">Membrane</keyword>
<comment type="subcellular location">
    <subcellularLocation>
        <location evidence="1">Membrane</location>
        <topology evidence="1">Multi-pass membrane protein</topology>
    </subcellularLocation>
</comment>
<name>A0A1X6PAQ8_PORUM</name>
<dbReference type="EMBL" id="KV918824">
    <property type="protein sequence ID" value="OSX77927.1"/>
    <property type="molecule type" value="Genomic_DNA"/>
</dbReference>
<accession>A0A1X6PAQ8</accession>
<proteinExistence type="inferred from homology"/>
<keyword evidence="10" id="KW-0732">Signal</keyword>
<evidence type="ECO:0000256" key="10">
    <source>
        <dbReference type="SAM" id="SignalP"/>
    </source>
</evidence>
<keyword evidence="3" id="KW-0813">Transport</keyword>
<evidence type="ECO:0000313" key="12">
    <source>
        <dbReference type="Proteomes" id="UP000218209"/>
    </source>
</evidence>